<dbReference type="InterPro" id="IPR051023">
    <property type="entry name" value="PP2A_Regulatory_Subunit_A"/>
</dbReference>
<evidence type="ECO:0000313" key="3">
    <source>
        <dbReference type="Proteomes" id="UP001516400"/>
    </source>
</evidence>
<evidence type="ECO:0000313" key="2">
    <source>
        <dbReference type="EMBL" id="KAL3268201.1"/>
    </source>
</evidence>
<keyword evidence="1" id="KW-0677">Repeat</keyword>
<proteinExistence type="predicted"/>
<name>A0ABD2MP73_9CUCU</name>
<dbReference type="Gene3D" id="1.25.10.10">
    <property type="entry name" value="Leucine-rich Repeat Variant"/>
    <property type="match status" value="1"/>
</dbReference>
<protein>
    <recommendedName>
        <fullName evidence="4">Protein phosphatase PP2A regulatory subunit A</fullName>
    </recommendedName>
</protein>
<dbReference type="AlphaFoldDB" id="A0ABD2MP73"/>
<comment type="caution">
    <text evidence="2">The sequence shown here is derived from an EMBL/GenBank/DDBJ whole genome shotgun (WGS) entry which is preliminary data.</text>
</comment>
<dbReference type="PANTHER" id="PTHR10648">
    <property type="entry name" value="SERINE/THREONINE-PROTEIN PHOSPHATASE PP2A 65 KDA REGULATORY SUBUNIT"/>
    <property type="match status" value="1"/>
</dbReference>
<gene>
    <name evidence="2" type="ORF">HHI36_007326</name>
</gene>
<dbReference type="Proteomes" id="UP001516400">
    <property type="component" value="Unassembled WGS sequence"/>
</dbReference>
<evidence type="ECO:0000256" key="1">
    <source>
        <dbReference type="ARBA" id="ARBA00022737"/>
    </source>
</evidence>
<organism evidence="2 3">
    <name type="scientific">Cryptolaemus montrouzieri</name>
    <dbReference type="NCBI Taxonomy" id="559131"/>
    <lineage>
        <taxon>Eukaryota</taxon>
        <taxon>Metazoa</taxon>
        <taxon>Ecdysozoa</taxon>
        <taxon>Arthropoda</taxon>
        <taxon>Hexapoda</taxon>
        <taxon>Insecta</taxon>
        <taxon>Pterygota</taxon>
        <taxon>Neoptera</taxon>
        <taxon>Endopterygota</taxon>
        <taxon>Coleoptera</taxon>
        <taxon>Polyphaga</taxon>
        <taxon>Cucujiformia</taxon>
        <taxon>Coccinelloidea</taxon>
        <taxon>Coccinellidae</taxon>
        <taxon>Scymninae</taxon>
        <taxon>Scymnini</taxon>
        <taxon>Cryptolaemus</taxon>
    </lineage>
</organism>
<dbReference type="SUPFAM" id="SSF48371">
    <property type="entry name" value="ARM repeat"/>
    <property type="match status" value="1"/>
</dbReference>
<keyword evidence="3" id="KW-1185">Reference proteome</keyword>
<dbReference type="EMBL" id="JABFTP020000021">
    <property type="protein sequence ID" value="KAL3268201.1"/>
    <property type="molecule type" value="Genomic_DNA"/>
</dbReference>
<reference evidence="2 3" key="1">
    <citation type="journal article" date="2021" name="BMC Biol.">
        <title>Horizontally acquired antibacterial genes associated with adaptive radiation of ladybird beetles.</title>
        <authorList>
            <person name="Li H.S."/>
            <person name="Tang X.F."/>
            <person name="Huang Y.H."/>
            <person name="Xu Z.Y."/>
            <person name="Chen M.L."/>
            <person name="Du X.Y."/>
            <person name="Qiu B.Y."/>
            <person name="Chen P.T."/>
            <person name="Zhang W."/>
            <person name="Slipinski A."/>
            <person name="Escalona H.E."/>
            <person name="Waterhouse R.M."/>
            <person name="Zwick A."/>
            <person name="Pang H."/>
        </authorList>
    </citation>
    <scope>NUCLEOTIDE SEQUENCE [LARGE SCALE GENOMIC DNA]</scope>
    <source>
        <strain evidence="2">SYSU2018</strain>
    </source>
</reference>
<dbReference type="InterPro" id="IPR011989">
    <property type="entry name" value="ARM-like"/>
</dbReference>
<dbReference type="PANTHER" id="PTHR10648:SF4">
    <property type="entry name" value="PROTEIN PHOSPHATASE 2 (FORMERLY 2A), REGULATORY SUBUNIT A, BETA ISOFORM-RELATED"/>
    <property type="match status" value="1"/>
</dbReference>
<sequence>MEVSDNEEITNEDLALFKDALSGEESNNVEVKIYAVRRIAAVAKALEPQRTRDELLDYLATQIDSLEEEVLLCLCEELELFLPLVGGPDYTYELLSILLKISRSVDETLVRNRAVEAIKKLLAEIDQQLTQKYLISSIIDIDDNVWFSEKCSTLSLIPVCYPKANHENKAILRQKYCQIYDDNSALIRKLAAAGLPDFIEVLEIEHVLKDVLPILDLIKEEDQDCVKVNAIDICLTIARKSRNGEIRNDMLQIIQNLSKDKSWKIRQRVALLIDRMVQTFEDEEFVGNLFDIYEVLVIDENTEVSRFKNPKQKFEEVFLEKCMPILMALITDDSDEVQIALSSKIILLSTIISDGCFKNNILPIIISGLEKDKPLLFKENLLKNLDYLPDDVDLIEAFTSLNKIVQHILVTSETSWRTRRSLLITFVHDKVFAVRRTATLILPILAKRFGANWLVNEMTPHLHVILNDDKYLLRYIILFSIQELINPSIDIGKEKPMRNIWAI</sequence>
<evidence type="ECO:0008006" key="4">
    <source>
        <dbReference type="Google" id="ProtNLM"/>
    </source>
</evidence>
<dbReference type="InterPro" id="IPR016024">
    <property type="entry name" value="ARM-type_fold"/>
</dbReference>
<accession>A0ABD2MP73</accession>